<keyword evidence="4 5" id="KW-0472">Membrane</keyword>
<name>A0ABW4FMG1_9PSEU</name>
<gene>
    <name evidence="7" type="ORF">ACFSCY_18115</name>
</gene>
<evidence type="ECO:0000313" key="7">
    <source>
        <dbReference type="EMBL" id="MFD1531357.1"/>
    </source>
</evidence>
<comment type="subcellular location">
    <subcellularLocation>
        <location evidence="1">Membrane</location>
        <topology evidence="1">Multi-pass membrane protein</topology>
    </subcellularLocation>
</comment>
<feature type="transmembrane region" description="Helical" evidence="5">
    <location>
        <begin position="229"/>
        <end position="249"/>
    </location>
</feature>
<dbReference type="RefSeq" id="WP_343983752.1">
    <property type="nucleotide sequence ID" value="NZ_BAAAJG010000016.1"/>
</dbReference>
<dbReference type="Pfam" id="PF01061">
    <property type="entry name" value="ABC2_membrane"/>
    <property type="match status" value="1"/>
</dbReference>
<feature type="domain" description="ABC-2 type transporter transmembrane" evidence="6">
    <location>
        <begin position="20"/>
        <end position="220"/>
    </location>
</feature>
<dbReference type="InterPro" id="IPR013525">
    <property type="entry name" value="ABC2_TM"/>
</dbReference>
<dbReference type="Proteomes" id="UP001597145">
    <property type="component" value="Unassembled WGS sequence"/>
</dbReference>
<evidence type="ECO:0000256" key="5">
    <source>
        <dbReference type="SAM" id="Phobius"/>
    </source>
</evidence>
<evidence type="ECO:0000256" key="4">
    <source>
        <dbReference type="ARBA" id="ARBA00023136"/>
    </source>
</evidence>
<evidence type="ECO:0000313" key="8">
    <source>
        <dbReference type="Proteomes" id="UP001597145"/>
    </source>
</evidence>
<keyword evidence="8" id="KW-1185">Reference proteome</keyword>
<evidence type="ECO:0000256" key="2">
    <source>
        <dbReference type="ARBA" id="ARBA00022692"/>
    </source>
</evidence>
<dbReference type="PANTHER" id="PTHR43027">
    <property type="entry name" value="DOXORUBICIN RESISTANCE ABC TRANSPORTER PERMEASE PROTEIN DRRC-RELATED"/>
    <property type="match status" value="1"/>
</dbReference>
<feature type="transmembrane region" description="Helical" evidence="5">
    <location>
        <begin position="143"/>
        <end position="164"/>
    </location>
</feature>
<dbReference type="InterPro" id="IPR052902">
    <property type="entry name" value="ABC-2_transporter"/>
</dbReference>
<feature type="transmembrane region" description="Helical" evidence="5">
    <location>
        <begin position="108"/>
        <end position="137"/>
    </location>
</feature>
<dbReference type="PANTHER" id="PTHR43027:SF2">
    <property type="entry name" value="TRANSPORT PERMEASE PROTEIN"/>
    <property type="match status" value="1"/>
</dbReference>
<reference evidence="8" key="1">
    <citation type="journal article" date="2019" name="Int. J. Syst. Evol. Microbiol.">
        <title>The Global Catalogue of Microorganisms (GCM) 10K type strain sequencing project: providing services to taxonomists for standard genome sequencing and annotation.</title>
        <authorList>
            <consortium name="The Broad Institute Genomics Platform"/>
            <consortium name="The Broad Institute Genome Sequencing Center for Infectious Disease"/>
            <person name="Wu L."/>
            <person name="Ma J."/>
        </authorList>
    </citation>
    <scope>NUCLEOTIDE SEQUENCE [LARGE SCALE GENOMIC DNA]</scope>
    <source>
        <strain evidence="8">JCM 12165</strain>
    </source>
</reference>
<proteinExistence type="predicted"/>
<feature type="transmembrane region" description="Helical" evidence="5">
    <location>
        <begin position="34"/>
        <end position="54"/>
    </location>
</feature>
<sequence length="260" mass="26775">MTAPTTTRTRRTADAPGPLNALLRMELLLLRRNWSAALVAAVTPLLFGFLLARAHSDDPVTGVHGVAGAMGMAAVFSVHYHLTAVYATRRQEGVLKRLRAGVLQDRTILLGTALGGLTVFAGQAVLLVAFGVLVLGLPLPAQPWTMLAGIVLCGAVLAALSAALSGVTRSSEAALLTTLPSVSVFLATPGVLIPVAIVGSVPALVGLLLPLGSMTELVRSGWLGTAGPAGALASIGVLVLWLVVAALAARRLVRWDPRRG</sequence>
<evidence type="ECO:0000259" key="6">
    <source>
        <dbReference type="Pfam" id="PF01061"/>
    </source>
</evidence>
<feature type="transmembrane region" description="Helical" evidence="5">
    <location>
        <begin position="66"/>
        <end position="87"/>
    </location>
</feature>
<feature type="transmembrane region" description="Helical" evidence="5">
    <location>
        <begin position="184"/>
        <end position="209"/>
    </location>
</feature>
<keyword evidence="3 5" id="KW-1133">Transmembrane helix</keyword>
<keyword evidence="2 5" id="KW-0812">Transmembrane</keyword>
<comment type="caution">
    <text evidence="7">The sequence shown here is derived from an EMBL/GenBank/DDBJ whole genome shotgun (WGS) entry which is preliminary data.</text>
</comment>
<protein>
    <submittedName>
        <fullName evidence="7">ABC transporter permease</fullName>
    </submittedName>
</protein>
<evidence type="ECO:0000256" key="3">
    <source>
        <dbReference type="ARBA" id="ARBA00022989"/>
    </source>
</evidence>
<organism evidence="7 8">
    <name type="scientific">Pseudonocardia aurantiaca</name>
    <dbReference type="NCBI Taxonomy" id="75290"/>
    <lineage>
        <taxon>Bacteria</taxon>
        <taxon>Bacillati</taxon>
        <taxon>Actinomycetota</taxon>
        <taxon>Actinomycetes</taxon>
        <taxon>Pseudonocardiales</taxon>
        <taxon>Pseudonocardiaceae</taxon>
        <taxon>Pseudonocardia</taxon>
    </lineage>
</organism>
<accession>A0ABW4FMG1</accession>
<dbReference type="EMBL" id="JBHUCP010000011">
    <property type="protein sequence ID" value="MFD1531357.1"/>
    <property type="molecule type" value="Genomic_DNA"/>
</dbReference>
<evidence type="ECO:0000256" key="1">
    <source>
        <dbReference type="ARBA" id="ARBA00004141"/>
    </source>
</evidence>